<keyword evidence="9" id="KW-0413">Isomerase</keyword>
<reference evidence="14 15" key="1">
    <citation type="submission" date="2017-01" db="EMBL/GenBank/DDBJ databases">
        <title>Pseudomonas psychrotolerans genome sequencing and assembly.</title>
        <authorList>
            <person name="Vyas B."/>
            <person name="Mayilraj S."/>
        </authorList>
    </citation>
    <scope>NUCLEOTIDE SEQUENCE [LARGE SCALE GENOMIC DNA]</scope>
    <source>
        <strain evidence="14 15">SDS18</strain>
    </source>
</reference>
<feature type="domain" description="SF4 helicase" evidence="13">
    <location>
        <begin position="171"/>
        <end position="438"/>
    </location>
</feature>
<dbReference type="PANTHER" id="PTHR30153:SF2">
    <property type="entry name" value="REPLICATIVE DNA HELICASE"/>
    <property type="match status" value="1"/>
</dbReference>
<feature type="region of interest" description="Disordered" evidence="12">
    <location>
        <begin position="438"/>
        <end position="466"/>
    </location>
</feature>
<evidence type="ECO:0000256" key="8">
    <source>
        <dbReference type="ARBA" id="ARBA00023125"/>
    </source>
</evidence>
<dbReference type="SMART" id="SM00382">
    <property type="entry name" value="AAA"/>
    <property type="match status" value="1"/>
</dbReference>
<evidence type="ECO:0000313" key="15">
    <source>
        <dbReference type="Proteomes" id="UP000189310"/>
    </source>
</evidence>
<dbReference type="Proteomes" id="UP000189310">
    <property type="component" value="Unassembled WGS sequence"/>
</dbReference>
<dbReference type="InterPro" id="IPR016136">
    <property type="entry name" value="DNA_helicase_N/primase_C"/>
</dbReference>
<evidence type="ECO:0000256" key="11">
    <source>
        <dbReference type="ARBA" id="ARBA00048954"/>
    </source>
</evidence>
<keyword evidence="6" id="KW-0347">Helicase</keyword>
<keyword evidence="15" id="KW-1185">Reference proteome</keyword>
<dbReference type="PROSITE" id="PS51199">
    <property type="entry name" value="SF4_HELICASE"/>
    <property type="match status" value="1"/>
</dbReference>
<dbReference type="RefSeq" id="WP_077171688.1">
    <property type="nucleotide sequence ID" value="NZ_MTLN01000004.1"/>
</dbReference>
<comment type="catalytic activity">
    <reaction evidence="11">
        <text>ATP + H2O = ADP + phosphate + H(+)</text>
        <dbReference type="Rhea" id="RHEA:13065"/>
        <dbReference type="ChEBI" id="CHEBI:15377"/>
        <dbReference type="ChEBI" id="CHEBI:15378"/>
        <dbReference type="ChEBI" id="CHEBI:30616"/>
        <dbReference type="ChEBI" id="CHEBI:43474"/>
        <dbReference type="ChEBI" id="CHEBI:456216"/>
        <dbReference type="EC" id="5.6.2.3"/>
    </reaction>
</comment>
<comment type="caution">
    <text evidence="14">The sequence shown here is derived from an EMBL/GenBank/DDBJ whole genome shotgun (WGS) entry which is preliminary data.</text>
</comment>
<organism evidence="14 15">
    <name type="scientific">Pseudomonas oryzihabitans</name>
    <dbReference type="NCBI Taxonomy" id="47885"/>
    <lineage>
        <taxon>Bacteria</taxon>
        <taxon>Pseudomonadati</taxon>
        <taxon>Pseudomonadota</taxon>
        <taxon>Gammaproteobacteria</taxon>
        <taxon>Pseudomonadales</taxon>
        <taxon>Pseudomonadaceae</taxon>
        <taxon>Pseudomonas</taxon>
    </lineage>
</organism>
<dbReference type="InterPro" id="IPR027417">
    <property type="entry name" value="P-loop_NTPase"/>
</dbReference>
<evidence type="ECO:0000256" key="9">
    <source>
        <dbReference type="ARBA" id="ARBA00023235"/>
    </source>
</evidence>
<evidence type="ECO:0000256" key="2">
    <source>
        <dbReference type="ARBA" id="ARBA00022515"/>
    </source>
</evidence>
<keyword evidence="3" id="KW-0235">DNA replication</keyword>
<dbReference type="Pfam" id="PF00772">
    <property type="entry name" value="DnaB"/>
    <property type="match status" value="1"/>
</dbReference>
<accession>A0ABX3ITK7</accession>
<keyword evidence="5" id="KW-0378">Hydrolase</keyword>
<dbReference type="EC" id="5.6.2.3" evidence="10"/>
<dbReference type="EMBL" id="MTLN01000004">
    <property type="protein sequence ID" value="ONN71706.1"/>
    <property type="molecule type" value="Genomic_DNA"/>
</dbReference>
<evidence type="ECO:0000256" key="12">
    <source>
        <dbReference type="SAM" id="MobiDB-lite"/>
    </source>
</evidence>
<dbReference type="SUPFAM" id="SSF48024">
    <property type="entry name" value="N-terminal domain of DnaB helicase"/>
    <property type="match status" value="1"/>
</dbReference>
<dbReference type="Gene3D" id="1.10.860.10">
    <property type="entry name" value="DNAb Helicase, Chain A"/>
    <property type="match status" value="1"/>
</dbReference>
<comment type="similarity">
    <text evidence="1">Belongs to the helicase family. DnaB subfamily.</text>
</comment>
<evidence type="ECO:0000256" key="7">
    <source>
        <dbReference type="ARBA" id="ARBA00022840"/>
    </source>
</evidence>
<evidence type="ECO:0000256" key="1">
    <source>
        <dbReference type="ARBA" id="ARBA00008428"/>
    </source>
</evidence>
<dbReference type="SUPFAM" id="SSF52540">
    <property type="entry name" value="P-loop containing nucleoside triphosphate hydrolases"/>
    <property type="match status" value="1"/>
</dbReference>
<evidence type="ECO:0000256" key="3">
    <source>
        <dbReference type="ARBA" id="ARBA00022705"/>
    </source>
</evidence>
<gene>
    <name evidence="14" type="ORF">BVL52_08670</name>
</gene>
<dbReference type="InterPro" id="IPR007693">
    <property type="entry name" value="DNA_helicase_DnaB-like_N"/>
</dbReference>
<dbReference type="InterPro" id="IPR036185">
    <property type="entry name" value="DNA_heli_DnaB-like_N_sf"/>
</dbReference>
<dbReference type="InterPro" id="IPR003593">
    <property type="entry name" value="AAA+_ATPase"/>
</dbReference>
<evidence type="ECO:0000256" key="4">
    <source>
        <dbReference type="ARBA" id="ARBA00022741"/>
    </source>
</evidence>
<evidence type="ECO:0000256" key="6">
    <source>
        <dbReference type="ARBA" id="ARBA00022806"/>
    </source>
</evidence>
<dbReference type="Pfam" id="PF03796">
    <property type="entry name" value="DnaB_C"/>
    <property type="match status" value="1"/>
</dbReference>
<evidence type="ECO:0000256" key="10">
    <source>
        <dbReference type="ARBA" id="ARBA00044969"/>
    </source>
</evidence>
<feature type="compositionally biased region" description="Polar residues" evidence="12">
    <location>
        <begin position="444"/>
        <end position="466"/>
    </location>
</feature>
<keyword evidence="4" id="KW-0547">Nucleotide-binding</keyword>
<sequence length="466" mass="50798">MNTERPLIALEAEHGVLGALMHEPELCETVGAFLSPLDFSNADHSTLYTLILGCHSKKVRPDSITLSELRADLPSGELTIVYASELMRNVPSAANGVAYARIVTERARARKLHETGMALMELATKAGNLSNQVAEAQRMVFDLTVAEESPDVLSYRDALGDLFDEMQRRMDGTEQMGLEFGLPDLDKIVSGARPGNLVIIAGRPGTGKTVLGVGMAERTAVQMKKGALIFSLEMSAKELAKRTLSSLSGVGQDRIESGYAGSISDEKVRLEAAVAKMSGSDTRICDKGGLTFSRICSIARFQHRASPLSLIVVDYLSLIATDPAAKHVNRNQELGAYTRGFKALAKELGIPIIVLAQLNRSIESRADKKPVMSDLRDSGEIEQDADVIIMAHRDMATERGQNGITEIDVVKCRHAKPGFCLLQFQGALARFESCAQQREEDQAEQYQQPPRKSARSMMSSFQGSRQ</sequence>
<keyword evidence="8" id="KW-0238">DNA-binding</keyword>
<protein>
    <recommendedName>
        <fullName evidence="10">DNA 5'-3' helicase</fullName>
        <ecNumber evidence="10">5.6.2.3</ecNumber>
    </recommendedName>
</protein>
<evidence type="ECO:0000256" key="5">
    <source>
        <dbReference type="ARBA" id="ARBA00022801"/>
    </source>
</evidence>
<evidence type="ECO:0000259" key="13">
    <source>
        <dbReference type="PROSITE" id="PS51199"/>
    </source>
</evidence>
<name>A0ABX3ITK7_9PSED</name>
<keyword evidence="2" id="KW-0639">Primosome</keyword>
<dbReference type="InterPro" id="IPR007694">
    <property type="entry name" value="DNA_helicase_DnaB-like_C"/>
</dbReference>
<dbReference type="Gene3D" id="3.40.50.300">
    <property type="entry name" value="P-loop containing nucleotide triphosphate hydrolases"/>
    <property type="match status" value="1"/>
</dbReference>
<dbReference type="PANTHER" id="PTHR30153">
    <property type="entry name" value="REPLICATIVE DNA HELICASE DNAB"/>
    <property type="match status" value="1"/>
</dbReference>
<dbReference type="CDD" id="cd00984">
    <property type="entry name" value="DnaB_C"/>
    <property type="match status" value="1"/>
</dbReference>
<keyword evidence="7" id="KW-0067">ATP-binding</keyword>
<proteinExistence type="inferred from homology"/>
<evidence type="ECO:0000313" key="14">
    <source>
        <dbReference type="EMBL" id="ONN71706.1"/>
    </source>
</evidence>